<keyword evidence="1" id="KW-1133">Transmembrane helix</keyword>
<feature type="transmembrane region" description="Helical" evidence="1">
    <location>
        <begin position="109"/>
        <end position="130"/>
    </location>
</feature>
<organism evidence="3 4">
    <name type="scientific">Paenibacillus aceti</name>
    <dbReference type="NCBI Taxonomy" id="1820010"/>
    <lineage>
        <taxon>Bacteria</taxon>
        <taxon>Bacillati</taxon>
        <taxon>Bacillota</taxon>
        <taxon>Bacilli</taxon>
        <taxon>Bacillales</taxon>
        <taxon>Paenibacillaceae</taxon>
        <taxon>Paenibacillus</taxon>
    </lineage>
</organism>
<gene>
    <name evidence="3" type="ORF">GCM10010913_24500</name>
</gene>
<evidence type="ECO:0000256" key="1">
    <source>
        <dbReference type="SAM" id="Phobius"/>
    </source>
</evidence>
<evidence type="ECO:0000313" key="3">
    <source>
        <dbReference type="EMBL" id="GGG01899.1"/>
    </source>
</evidence>
<dbReference type="EMBL" id="BMIW01000016">
    <property type="protein sequence ID" value="GGG01899.1"/>
    <property type="molecule type" value="Genomic_DNA"/>
</dbReference>
<comment type="caution">
    <text evidence="3">The sequence shown here is derived from an EMBL/GenBank/DDBJ whole genome shotgun (WGS) entry which is preliminary data.</text>
</comment>
<accession>A0ABQ1VY07</accession>
<feature type="transmembrane region" description="Helical" evidence="1">
    <location>
        <begin position="37"/>
        <end position="60"/>
    </location>
</feature>
<keyword evidence="1" id="KW-0812">Transmembrane</keyword>
<feature type="transmembrane region" description="Helical" evidence="1">
    <location>
        <begin position="142"/>
        <end position="160"/>
    </location>
</feature>
<keyword evidence="1" id="KW-0472">Membrane</keyword>
<evidence type="ECO:0000313" key="4">
    <source>
        <dbReference type="Proteomes" id="UP000608420"/>
    </source>
</evidence>
<feature type="transmembrane region" description="Helical" evidence="1">
    <location>
        <begin position="205"/>
        <end position="228"/>
    </location>
</feature>
<evidence type="ECO:0000259" key="2">
    <source>
        <dbReference type="Pfam" id="PF02517"/>
    </source>
</evidence>
<feature type="transmembrane region" description="Helical" evidence="1">
    <location>
        <begin position="72"/>
        <end position="89"/>
    </location>
</feature>
<dbReference type="Pfam" id="PF02517">
    <property type="entry name" value="Rce1-like"/>
    <property type="match status" value="1"/>
</dbReference>
<keyword evidence="4" id="KW-1185">Reference proteome</keyword>
<dbReference type="Proteomes" id="UP000608420">
    <property type="component" value="Unassembled WGS sequence"/>
</dbReference>
<reference evidence="4" key="1">
    <citation type="journal article" date="2019" name="Int. J. Syst. Evol. Microbiol.">
        <title>The Global Catalogue of Microorganisms (GCM) 10K type strain sequencing project: providing services to taxonomists for standard genome sequencing and annotation.</title>
        <authorList>
            <consortium name="The Broad Institute Genomics Platform"/>
            <consortium name="The Broad Institute Genome Sequencing Center for Infectious Disease"/>
            <person name="Wu L."/>
            <person name="Ma J."/>
        </authorList>
    </citation>
    <scope>NUCLEOTIDE SEQUENCE [LARGE SCALE GENOMIC DNA]</scope>
    <source>
        <strain evidence="4">CGMCC 1.15420</strain>
    </source>
</reference>
<feature type="domain" description="CAAX prenyl protease 2/Lysostaphin resistance protein A-like" evidence="2">
    <location>
        <begin position="75"/>
        <end position="176"/>
    </location>
</feature>
<proteinExistence type="predicted"/>
<name>A0ABQ1VY07_9BACL</name>
<protein>
    <recommendedName>
        <fullName evidence="2">CAAX prenyl protease 2/Lysostaphin resistance protein A-like domain-containing protein</fullName>
    </recommendedName>
</protein>
<sequence>MSVLVVPITLYLYQRVYRMAGGKPETPEYSWKRLHHLIIGMFLAIALVSLSVLIACSLGWIDTVKWNPLEQWSAALLFNIVFAFFYEALPEELGLRGMLYDILRHRFSAWLSVLLQTLLFVSFPVAVNLLQMLVGFPPGGPLSIGYIILIFCFGICLQLLRLWTSSLWASIGFHLTYLEMMRFVVSSNQEGKPAIINFHESTPEYFALLSVTMIIIGSILVSLVILGAKHFIRRNQRVGLQDIA</sequence>
<dbReference type="InterPro" id="IPR003675">
    <property type="entry name" value="Rce1/LyrA-like_dom"/>
</dbReference>